<sequence>MVSPAKKRFEQVRAAREAAAAEDLEKAQQEAKAKDKERAEASGKERPNPYNRGEGGKPRPSPARKHFDRARAKAEASQATPARPQGDSYELHKAAIVEDIRRLSDIQSIERKIEAKRELLPNYESYVQGVLEGGKGQQDDVLMTLMVWYLDVGELSTAMDIAEYAANYGLETPDRYQRSTAALVSEEVADFALKLDKEAENQEEVLEQLQRCLALFADADMHDQVKAKLFKAEGSILDNTGHTEAAVAAYERALKLNDKIGVKKEIERLRKELKNSGQ</sequence>
<evidence type="ECO:0000313" key="6">
    <source>
        <dbReference type="Proteomes" id="UP000253065"/>
    </source>
</evidence>
<comment type="caution">
    <text evidence="4">The sequence shown here is derived from an EMBL/GenBank/DDBJ whole genome shotgun (WGS) entry which is preliminary data.</text>
</comment>
<dbReference type="Gene3D" id="1.25.40.10">
    <property type="entry name" value="Tetratricopeptide repeat domain"/>
    <property type="match status" value="1"/>
</dbReference>
<evidence type="ECO:0000313" key="5">
    <source>
        <dbReference type="Proteomes" id="UP000252795"/>
    </source>
</evidence>
<gene>
    <name evidence="4" type="ORF">DET51_101193</name>
    <name evidence="3" type="ORF">DET64_101194</name>
</gene>
<reference evidence="4 5" key="1">
    <citation type="submission" date="2018-07" db="EMBL/GenBank/DDBJ databases">
        <title>Freshwater and sediment microbial communities from various areas in North America, analyzing microbe dynamics in response to fracking.</title>
        <authorList>
            <person name="Lamendella R."/>
        </authorList>
    </citation>
    <scope>NUCLEOTIDE SEQUENCE [LARGE SCALE GENOMIC DNA]</scope>
    <source>
        <strain evidence="4 5">114E</strain>
        <strain evidence="3 6">114E_o</strain>
    </source>
</reference>
<dbReference type="GO" id="GO:0003677">
    <property type="term" value="F:DNA binding"/>
    <property type="evidence" value="ECO:0007669"/>
    <property type="project" value="InterPro"/>
</dbReference>
<evidence type="ECO:0000313" key="4">
    <source>
        <dbReference type="EMBL" id="RCW37856.1"/>
    </source>
</evidence>
<evidence type="ECO:0000256" key="2">
    <source>
        <dbReference type="SAM" id="MobiDB-lite"/>
    </source>
</evidence>
<keyword evidence="6" id="KW-1185">Reference proteome</keyword>
<dbReference type="AlphaFoldDB" id="A0A368V9P9"/>
<dbReference type="RefSeq" id="WP_113878922.1">
    <property type="nucleotide sequence ID" value="NZ_QNSA01000001.1"/>
</dbReference>
<protein>
    <submittedName>
        <fullName evidence="4">Small terminase subunit</fullName>
    </submittedName>
</protein>
<dbReference type="EMBL" id="QPJB01000001">
    <property type="protein sequence ID" value="RCW37856.1"/>
    <property type="molecule type" value="Genomic_DNA"/>
</dbReference>
<dbReference type="Proteomes" id="UP000252795">
    <property type="component" value="Unassembled WGS sequence"/>
</dbReference>
<feature type="compositionally biased region" description="Basic and acidic residues" evidence="2">
    <location>
        <begin position="7"/>
        <end position="16"/>
    </location>
</feature>
<dbReference type="InterPro" id="IPR010270">
    <property type="entry name" value="Phage_P2_GpM"/>
</dbReference>
<dbReference type="Proteomes" id="UP000253065">
    <property type="component" value="Unassembled WGS sequence"/>
</dbReference>
<dbReference type="GO" id="GO:0004519">
    <property type="term" value="F:endonuclease activity"/>
    <property type="evidence" value="ECO:0007669"/>
    <property type="project" value="InterPro"/>
</dbReference>
<feature type="compositionally biased region" description="Basic and acidic residues" evidence="2">
    <location>
        <begin position="23"/>
        <end position="47"/>
    </location>
</feature>
<name>A0A368V9P9_MARNT</name>
<organism evidence="4 5">
    <name type="scientific">Marinobacter nauticus</name>
    <name type="common">Marinobacter hydrocarbonoclasticus</name>
    <name type="synonym">Marinobacter aquaeolei</name>
    <dbReference type="NCBI Taxonomy" id="2743"/>
    <lineage>
        <taxon>Bacteria</taxon>
        <taxon>Pseudomonadati</taxon>
        <taxon>Pseudomonadota</taxon>
        <taxon>Gammaproteobacteria</taxon>
        <taxon>Pseudomonadales</taxon>
        <taxon>Marinobacteraceae</taxon>
        <taxon>Marinobacter</taxon>
    </lineage>
</organism>
<dbReference type="Pfam" id="PF05944">
    <property type="entry name" value="Phage_term_smal"/>
    <property type="match status" value="1"/>
</dbReference>
<accession>A0A368V9P9</accession>
<proteinExistence type="predicted"/>
<feature type="repeat" description="TPR" evidence="1">
    <location>
        <begin position="227"/>
        <end position="260"/>
    </location>
</feature>
<dbReference type="InterPro" id="IPR011990">
    <property type="entry name" value="TPR-like_helical_dom_sf"/>
</dbReference>
<evidence type="ECO:0000256" key="1">
    <source>
        <dbReference type="PROSITE-ProRule" id="PRU00339"/>
    </source>
</evidence>
<keyword evidence="1" id="KW-0802">TPR repeat</keyword>
<dbReference type="InterPro" id="IPR019734">
    <property type="entry name" value="TPR_rpt"/>
</dbReference>
<dbReference type="EMBL" id="QNSA01000001">
    <property type="protein sequence ID" value="RBP77010.1"/>
    <property type="molecule type" value="Genomic_DNA"/>
</dbReference>
<evidence type="ECO:0000313" key="3">
    <source>
        <dbReference type="EMBL" id="RBP77010.1"/>
    </source>
</evidence>
<feature type="region of interest" description="Disordered" evidence="2">
    <location>
        <begin position="1"/>
        <end position="90"/>
    </location>
</feature>
<dbReference type="PROSITE" id="PS50005">
    <property type="entry name" value="TPR"/>
    <property type="match status" value="1"/>
</dbReference>